<protein>
    <recommendedName>
        <fullName evidence="2">TonB C-terminal domain-containing protein</fullName>
    </recommendedName>
</protein>
<dbReference type="PROSITE" id="PS52015">
    <property type="entry name" value="TONB_CTD"/>
    <property type="match status" value="1"/>
</dbReference>
<comment type="caution">
    <text evidence="3">The sequence shown here is derived from an EMBL/GenBank/DDBJ whole genome shotgun (WGS) entry which is preliminary data.</text>
</comment>
<accession>A0ABS8XMJ9</accession>
<evidence type="ECO:0000313" key="3">
    <source>
        <dbReference type="EMBL" id="MCE4553999.1"/>
    </source>
</evidence>
<evidence type="ECO:0000313" key="4">
    <source>
        <dbReference type="Proteomes" id="UP001200741"/>
    </source>
</evidence>
<dbReference type="EMBL" id="JAJTWU010000002">
    <property type="protein sequence ID" value="MCE4553999.1"/>
    <property type="molecule type" value="Genomic_DNA"/>
</dbReference>
<evidence type="ECO:0000259" key="2">
    <source>
        <dbReference type="PROSITE" id="PS52015"/>
    </source>
</evidence>
<evidence type="ECO:0000256" key="1">
    <source>
        <dbReference type="SAM" id="SignalP"/>
    </source>
</evidence>
<proteinExistence type="predicted"/>
<feature type="signal peptide" evidence="1">
    <location>
        <begin position="1"/>
        <end position="19"/>
    </location>
</feature>
<sequence>MRSTLIAAVLGLCALGALAQSAMDDRSGETTLACLQRPAAPKYPENALERRTSGFYRMQLRFTEAKRAPEVQVLFAAGSAELQDEAEQYAKQFRLPCLQPGSTVALLQEINFRAISDGGIDAPTPVNLPQPPSSRFLQCLRTPPDAPRLNDAVQLQAFKRELKNGNLVAELTFTAPDQPPQAKVVYDTLNRRHRDDILRYVEEYRVPCMEAGQRFAMQQTFQVNFDNNRNFVFKDTGLVNFLGQVKDLEARPVNFQLDTMGCPFRLHFRLGRPAIENTVTESGERNPNRRAFIAWLEQLELALTREQFENLLGAEMFIDVPCGIIKLG</sequence>
<organism evidence="3 4">
    <name type="scientific">Pelomonas cellulosilytica</name>
    <dbReference type="NCBI Taxonomy" id="2906762"/>
    <lineage>
        <taxon>Bacteria</taxon>
        <taxon>Pseudomonadati</taxon>
        <taxon>Pseudomonadota</taxon>
        <taxon>Betaproteobacteria</taxon>
        <taxon>Burkholderiales</taxon>
        <taxon>Sphaerotilaceae</taxon>
        <taxon>Roseateles</taxon>
    </lineage>
</organism>
<keyword evidence="4" id="KW-1185">Reference proteome</keyword>
<dbReference type="RefSeq" id="WP_233370779.1">
    <property type="nucleotide sequence ID" value="NZ_JAJTWU010000002.1"/>
</dbReference>
<dbReference type="SUPFAM" id="SSF74653">
    <property type="entry name" value="TolA/TonB C-terminal domain"/>
    <property type="match status" value="1"/>
</dbReference>
<reference evidence="3 4" key="1">
    <citation type="submission" date="2021-12" db="EMBL/GenBank/DDBJ databases">
        <title>Genome seq of P8.</title>
        <authorList>
            <person name="Seo T."/>
        </authorList>
    </citation>
    <scope>NUCLEOTIDE SEQUENCE [LARGE SCALE GENOMIC DNA]</scope>
    <source>
        <strain evidence="3 4">P8</strain>
    </source>
</reference>
<name>A0ABS8XMJ9_9BURK</name>
<feature type="chain" id="PRO_5045168983" description="TonB C-terminal domain-containing protein" evidence="1">
    <location>
        <begin position="20"/>
        <end position="328"/>
    </location>
</feature>
<gene>
    <name evidence="3" type="ORF">LXT13_05975</name>
</gene>
<feature type="domain" description="TonB C-terminal" evidence="2">
    <location>
        <begin position="28"/>
        <end position="121"/>
    </location>
</feature>
<dbReference type="InterPro" id="IPR037682">
    <property type="entry name" value="TonB_C"/>
</dbReference>
<dbReference type="Proteomes" id="UP001200741">
    <property type="component" value="Unassembled WGS sequence"/>
</dbReference>
<keyword evidence="1" id="KW-0732">Signal</keyword>